<gene>
    <name evidence="3" type="ORF">EJ913_23725</name>
</gene>
<organism evidence="3 4">
    <name type="scientific">Azospirillum doebereinerae</name>
    <dbReference type="NCBI Taxonomy" id="92933"/>
    <lineage>
        <taxon>Bacteria</taxon>
        <taxon>Pseudomonadati</taxon>
        <taxon>Pseudomonadota</taxon>
        <taxon>Alphaproteobacteria</taxon>
        <taxon>Rhodospirillales</taxon>
        <taxon>Azospirillaceae</taxon>
        <taxon>Azospirillum</taxon>
    </lineage>
</organism>
<evidence type="ECO:0000256" key="1">
    <source>
        <dbReference type="SAM" id="MobiDB-lite"/>
    </source>
</evidence>
<keyword evidence="2" id="KW-0812">Transmembrane</keyword>
<comment type="caution">
    <text evidence="3">The sequence shown here is derived from an EMBL/GenBank/DDBJ whole genome shotgun (WGS) entry which is preliminary data.</text>
</comment>
<sequence>MPNPHQPDPPSLAADRQDRQAPVEPPRLRRAGRRWLLLCAFPALVAGCLLAALWTGSRLYEQPFVWYNLNRIDAVANRTARSLDSVTVVAFGDTALRDATLDERDMAALGAKRGVANLHFLRIVHHRAEFADFEPLLDRVLAIKPALVLIDRDLLTAERGVVEDLTRYLRVLASLPEGRAYLQDQAALQYQRNCGTPASDSQTAMGRSSDAAERVRAFMTRAWAAGIQVALVQVRKPSEPAVIPASAGDLPLWHDATLAGGSPSPCSAEVQAADGRTAFSAWLAGGIANVVTAPRPAIAKTVRTEAASLP</sequence>
<keyword evidence="2" id="KW-0472">Membrane</keyword>
<dbReference type="RefSeq" id="WP_127002565.1">
    <property type="nucleotide sequence ID" value="NZ_JBNPXW010000001.1"/>
</dbReference>
<dbReference type="AlphaFoldDB" id="A0A3S0UYV3"/>
<evidence type="ECO:0000313" key="4">
    <source>
        <dbReference type="Proteomes" id="UP000280346"/>
    </source>
</evidence>
<reference evidence="3 4" key="1">
    <citation type="submission" date="2018-12" db="EMBL/GenBank/DDBJ databases">
        <authorList>
            <person name="Yang Y."/>
        </authorList>
    </citation>
    <scope>NUCLEOTIDE SEQUENCE [LARGE SCALE GENOMIC DNA]</scope>
    <source>
        <strain evidence="3 4">GSF71</strain>
    </source>
</reference>
<evidence type="ECO:0000313" key="3">
    <source>
        <dbReference type="EMBL" id="RUQ66059.1"/>
    </source>
</evidence>
<feature type="compositionally biased region" description="Pro residues" evidence="1">
    <location>
        <begin position="1"/>
        <end position="10"/>
    </location>
</feature>
<evidence type="ECO:0000256" key="2">
    <source>
        <dbReference type="SAM" id="Phobius"/>
    </source>
</evidence>
<feature type="transmembrane region" description="Helical" evidence="2">
    <location>
        <begin position="35"/>
        <end position="54"/>
    </location>
</feature>
<dbReference type="EMBL" id="RZIJ01000023">
    <property type="protein sequence ID" value="RUQ66059.1"/>
    <property type="molecule type" value="Genomic_DNA"/>
</dbReference>
<dbReference type="Proteomes" id="UP000280346">
    <property type="component" value="Unassembled WGS sequence"/>
</dbReference>
<keyword evidence="2" id="KW-1133">Transmembrane helix</keyword>
<accession>A0A3S0UYV3</accession>
<name>A0A3S0UYV3_9PROT</name>
<proteinExistence type="predicted"/>
<feature type="region of interest" description="Disordered" evidence="1">
    <location>
        <begin position="1"/>
        <end position="23"/>
    </location>
</feature>
<protein>
    <submittedName>
        <fullName evidence="3">Uncharacterized protein</fullName>
    </submittedName>
</protein>
<dbReference type="OrthoDB" id="7299989at2"/>
<keyword evidence="4" id="KW-1185">Reference proteome</keyword>